<feature type="region of interest" description="Disordered" evidence="1">
    <location>
        <begin position="60"/>
        <end position="87"/>
    </location>
</feature>
<evidence type="ECO:0000313" key="3">
    <source>
        <dbReference type="Proteomes" id="UP000245207"/>
    </source>
</evidence>
<evidence type="ECO:0000313" key="2">
    <source>
        <dbReference type="EMBL" id="PWA87260.1"/>
    </source>
</evidence>
<name>A0A2U1PNG3_ARTAN</name>
<proteinExistence type="predicted"/>
<protein>
    <submittedName>
        <fullName evidence="2">Dynamin-like protein ARC5</fullName>
    </submittedName>
</protein>
<gene>
    <name evidence="2" type="ORF">CTI12_AA133980</name>
</gene>
<dbReference type="OrthoDB" id="1688415at2759"/>
<keyword evidence="3" id="KW-1185">Reference proteome</keyword>
<dbReference type="EMBL" id="PKPP01000932">
    <property type="protein sequence ID" value="PWA87260.1"/>
    <property type="molecule type" value="Genomic_DNA"/>
</dbReference>
<dbReference type="AlphaFoldDB" id="A0A2U1PNG3"/>
<dbReference type="Proteomes" id="UP000245207">
    <property type="component" value="Unassembled WGS sequence"/>
</dbReference>
<reference evidence="2 3" key="1">
    <citation type="journal article" date="2018" name="Mol. Plant">
        <title>The genome of Artemisia annua provides insight into the evolution of Asteraceae family and artemisinin biosynthesis.</title>
        <authorList>
            <person name="Shen Q."/>
            <person name="Zhang L."/>
            <person name="Liao Z."/>
            <person name="Wang S."/>
            <person name="Yan T."/>
            <person name="Shi P."/>
            <person name="Liu M."/>
            <person name="Fu X."/>
            <person name="Pan Q."/>
            <person name="Wang Y."/>
            <person name="Lv Z."/>
            <person name="Lu X."/>
            <person name="Zhang F."/>
            <person name="Jiang W."/>
            <person name="Ma Y."/>
            <person name="Chen M."/>
            <person name="Hao X."/>
            <person name="Li L."/>
            <person name="Tang Y."/>
            <person name="Lv G."/>
            <person name="Zhou Y."/>
            <person name="Sun X."/>
            <person name="Brodelius P.E."/>
            <person name="Rose J.K.C."/>
            <person name="Tang K."/>
        </authorList>
    </citation>
    <scope>NUCLEOTIDE SEQUENCE [LARGE SCALE GENOMIC DNA]</scope>
    <source>
        <strain evidence="3">cv. Huhao1</strain>
        <tissue evidence="2">Leaf</tissue>
    </source>
</reference>
<organism evidence="2 3">
    <name type="scientific">Artemisia annua</name>
    <name type="common">Sweet wormwood</name>
    <dbReference type="NCBI Taxonomy" id="35608"/>
    <lineage>
        <taxon>Eukaryota</taxon>
        <taxon>Viridiplantae</taxon>
        <taxon>Streptophyta</taxon>
        <taxon>Embryophyta</taxon>
        <taxon>Tracheophyta</taxon>
        <taxon>Spermatophyta</taxon>
        <taxon>Magnoliopsida</taxon>
        <taxon>eudicotyledons</taxon>
        <taxon>Gunneridae</taxon>
        <taxon>Pentapetalae</taxon>
        <taxon>asterids</taxon>
        <taxon>campanulids</taxon>
        <taxon>Asterales</taxon>
        <taxon>Asteraceae</taxon>
        <taxon>Asteroideae</taxon>
        <taxon>Anthemideae</taxon>
        <taxon>Artemisiinae</taxon>
        <taxon>Artemisia</taxon>
    </lineage>
</organism>
<feature type="compositionally biased region" description="Polar residues" evidence="1">
    <location>
        <begin position="74"/>
        <end position="85"/>
    </location>
</feature>
<dbReference type="STRING" id="35608.A0A2U1PNG3"/>
<sequence>MVLCLEDCNDRSNTSTRRVVMQIDPELPGHIVLDGFMPADSPSFTSVPFGGFGSGHESVYRSNDETGIPKSRLSGKQANENSVSDHSSDPLLLQLYHKDRTITFYNVSDAMNHKLVINCVGDLLRPSFFPPFGRAIRDIHRKNSMEQVSSPLPFTNEAIDKLKNGSVTFEEAPALFNGNFLSNYTESILKLYAIN</sequence>
<evidence type="ECO:0000256" key="1">
    <source>
        <dbReference type="SAM" id="MobiDB-lite"/>
    </source>
</evidence>
<comment type="caution">
    <text evidence="2">The sequence shown here is derived from an EMBL/GenBank/DDBJ whole genome shotgun (WGS) entry which is preliminary data.</text>
</comment>
<accession>A0A2U1PNG3</accession>